<dbReference type="InterPro" id="IPR044817">
    <property type="entry name" value="SBP-like"/>
</dbReference>
<dbReference type="InterPro" id="IPR004333">
    <property type="entry name" value="SBP_dom"/>
</dbReference>
<dbReference type="PROSITE" id="PS51141">
    <property type="entry name" value="ZF_SBP"/>
    <property type="match status" value="1"/>
</dbReference>
<accession>A0ABR0PCW0</accession>
<feature type="compositionally biased region" description="Low complexity" evidence="5">
    <location>
        <begin position="407"/>
        <end position="421"/>
    </location>
</feature>
<evidence type="ECO:0000259" key="6">
    <source>
        <dbReference type="PROSITE" id="PS51141"/>
    </source>
</evidence>
<evidence type="ECO:0000256" key="1">
    <source>
        <dbReference type="ARBA" id="ARBA00022723"/>
    </source>
</evidence>
<keyword evidence="8" id="KW-1185">Reference proteome</keyword>
<evidence type="ECO:0000256" key="2">
    <source>
        <dbReference type="ARBA" id="ARBA00022771"/>
    </source>
</evidence>
<evidence type="ECO:0000313" key="7">
    <source>
        <dbReference type="EMBL" id="KAK5819093.1"/>
    </source>
</evidence>
<protein>
    <recommendedName>
        <fullName evidence="6">SBP-type domain-containing protein</fullName>
    </recommendedName>
</protein>
<dbReference type="EMBL" id="JARKNE010000007">
    <property type="protein sequence ID" value="KAK5819093.1"/>
    <property type="molecule type" value="Genomic_DNA"/>
</dbReference>
<evidence type="ECO:0000256" key="5">
    <source>
        <dbReference type="SAM" id="MobiDB-lite"/>
    </source>
</evidence>
<dbReference type="Proteomes" id="UP001358586">
    <property type="component" value="Chromosome 7"/>
</dbReference>
<keyword evidence="3" id="KW-0862">Zinc</keyword>
<dbReference type="InterPro" id="IPR036893">
    <property type="entry name" value="SBP_sf"/>
</dbReference>
<dbReference type="Gene3D" id="4.10.1100.10">
    <property type="entry name" value="Transcription factor, SBP-box domain"/>
    <property type="match status" value="1"/>
</dbReference>
<evidence type="ECO:0000256" key="3">
    <source>
        <dbReference type="ARBA" id="ARBA00022833"/>
    </source>
</evidence>
<feature type="region of interest" description="Disordered" evidence="5">
    <location>
        <begin position="366"/>
        <end position="421"/>
    </location>
</feature>
<dbReference type="SUPFAM" id="SSF103612">
    <property type="entry name" value="SBT domain"/>
    <property type="match status" value="1"/>
</dbReference>
<reference evidence="7 8" key="1">
    <citation type="submission" date="2023-03" db="EMBL/GenBank/DDBJ databases">
        <title>WGS of Gossypium arboreum.</title>
        <authorList>
            <person name="Yu D."/>
        </authorList>
    </citation>
    <scope>NUCLEOTIDE SEQUENCE [LARGE SCALE GENOMIC DNA]</scope>
    <source>
        <tissue evidence="7">Leaf</tissue>
    </source>
</reference>
<organism evidence="7 8">
    <name type="scientific">Gossypium arboreum</name>
    <name type="common">Tree cotton</name>
    <name type="synonym">Gossypium nanking</name>
    <dbReference type="NCBI Taxonomy" id="29729"/>
    <lineage>
        <taxon>Eukaryota</taxon>
        <taxon>Viridiplantae</taxon>
        <taxon>Streptophyta</taxon>
        <taxon>Embryophyta</taxon>
        <taxon>Tracheophyta</taxon>
        <taxon>Spermatophyta</taxon>
        <taxon>Magnoliopsida</taxon>
        <taxon>eudicotyledons</taxon>
        <taxon>Gunneridae</taxon>
        <taxon>Pentapetalae</taxon>
        <taxon>rosids</taxon>
        <taxon>malvids</taxon>
        <taxon>Malvales</taxon>
        <taxon>Malvaceae</taxon>
        <taxon>Malvoideae</taxon>
        <taxon>Gossypium</taxon>
    </lineage>
</organism>
<comment type="caution">
    <text evidence="7">The sequence shown here is derived from an EMBL/GenBank/DDBJ whole genome shotgun (WGS) entry which is preliminary data.</text>
</comment>
<proteinExistence type="predicted"/>
<dbReference type="Pfam" id="PF03110">
    <property type="entry name" value="SBP"/>
    <property type="match status" value="1"/>
</dbReference>
<dbReference type="PANTHER" id="PTHR31251">
    <property type="entry name" value="SQUAMOSA PROMOTER-BINDING-LIKE PROTEIN 4"/>
    <property type="match status" value="1"/>
</dbReference>
<dbReference type="PANTHER" id="PTHR31251:SF169">
    <property type="entry name" value="SQUAMOSA PROMOTER-BINDING-LIKE PROTEIN 8"/>
    <property type="match status" value="1"/>
</dbReference>
<keyword evidence="1" id="KW-0479">Metal-binding</keyword>
<evidence type="ECO:0000313" key="8">
    <source>
        <dbReference type="Proteomes" id="UP001358586"/>
    </source>
</evidence>
<sequence length="453" mass="51402">MNLYPKIGVDQRHKHWVFIWLQTMKHYQRRKVKWDHGTAWRKPHNPTILNNCNWGEILAQTSWEGNPTFLSPFFLLWFWPPLIRKHHVGVTIINGKQSYRQQKRHRSLAGNKGKKGFSLKFCCSHTMLEYEWGNPSSIMLSGEETAQEPDPNRQLFHHYATTTTTTHHQPYNETLLSHHNPTVFSHQNLFHNPNQAQPPQHPATLHSLYDPHSYSATSAYSTAHASLLSLDPVSAVGGSGGGYFLVPKTEEVSRPVDFTARIGLNLGGRTYFSSAEDDFVNRLYRRSRPGDLSSTNSPRCQAEGCNADLTHAKHYHRRHKVCEFHSKASTVIAAGLTQRFCQQCSRFHLLSEFDNGKRSCRKRLADHNRRRRKSQQQQPNTTQEHQKHLQLESGGNPSCDNPPRSPPDSGVQSSSSVTVAASPPRISLDCFRQRPHNATVSSSSSGTLFFSSG</sequence>
<name>A0ABR0PCW0_GOSAR</name>
<gene>
    <name evidence="7" type="ORF">PVK06_024052</name>
</gene>
<evidence type="ECO:0000256" key="4">
    <source>
        <dbReference type="PROSITE-ProRule" id="PRU00470"/>
    </source>
</evidence>
<keyword evidence="2 4" id="KW-0863">Zinc-finger</keyword>
<feature type="domain" description="SBP-type" evidence="6">
    <location>
        <begin position="297"/>
        <end position="374"/>
    </location>
</feature>